<sequence length="132" mass="15174">MPPSNSNHSRKRAEKRGRSAETIALWFLRAQLFSILERRFKTPGGEIDIIARRGQMIVFVEVKMRKSGKLEYQALAGVNQRRILNAARFFLANNPSMADKILRFDVIFLAPWSWPRHVRNAFGAFSGVRSNN</sequence>
<proteinExistence type="inferred from homology"/>
<reference evidence="1" key="1">
    <citation type="submission" date="2018-06" db="EMBL/GenBank/DDBJ databases">
        <authorList>
            <person name="Zhirakovskaya E."/>
        </authorList>
    </citation>
    <scope>NUCLEOTIDE SEQUENCE</scope>
</reference>
<dbReference type="AlphaFoldDB" id="A0A3B0TUV1"/>
<dbReference type="Gene3D" id="3.40.1350.10">
    <property type="match status" value="1"/>
</dbReference>
<dbReference type="PANTHER" id="PTHR34039:SF1">
    <property type="entry name" value="UPF0102 PROTEIN YRAN"/>
    <property type="match status" value="1"/>
</dbReference>
<dbReference type="HAMAP" id="MF_00048">
    <property type="entry name" value="UPF0102"/>
    <property type="match status" value="1"/>
</dbReference>
<organism evidence="1">
    <name type="scientific">hydrothermal vent metagenome</name>
    <dbReference type="NCBI Taxonomy" id="652676"/>
    <lineage>
        <taxon>unclassified sequences</taxon>
        <taxon>metagenomes</taxon>
        <taxon>ecological metagenomes</taxon>
    </lineage>
</organism>
<dbReference type="Pfam" id="PF02021">
    <property type="entry name" value="UPF0102"/>
    <property type="match status" value="1"/>
</dbReference>
<protein>
    <submittedName>
        <fullName evidence="1">Uncharacterized protein</fullName>
    </submittedName>
</protein>
<name>A0A3B0TUV1_9ZZZZ</name>
<dbReference type="InterPro" id="IPR011335">
    <property type="entry name" value="Restrct_endonuc-II-like"/>
</dbReference>
<dbReference type="EMBL" id="UOEO01000142">
    <property type="protein sequence ID" value="VAW20510.1"/>
    <property type="molecule type" value="Genomic_DNA"/>
</dbReference>
<dbReference type="InterPro" id="IPR003509">
    <property type="entry name" value="UPF0102_YraN-like"/>
</dbReference>
<accession>A0A3B0TUV1</accession>
<dbReference type="GO" id="GO:0003676">
    <property type="term" value="F:nucleic acid binding"/>
    <property type="evidence" value="ECO:0007669"/>
    <property type="project" value="InterPro"/>
</dbReference>
<evidence type="ECO:0000313" key="1">
    <source>
        <dbReference type="EMBL" id="VAW20510.1"/>
    </source>
</evidence>
<dbReference type="NCBIfam" id="TIGR00252">
    <property type="entry name" value="YraN family protein"/>
    <property type="match status" value="1"/>
</dbReference>
<dbReference type="InterPro" id="IPR011856">
    <property type="entry name" value="tRNA_endonuc-like_dom_sf"/>
</dbReference>
<dbReference type="SUPFAM" id="SSF52980">
    <property type="entry name" value="Restriction endonuclease-like"/>
    <property type="match status" value="1"/>
</dbReference>
<dbReference type="PANTHER" id="PTHR34039">
    <property type="entry name" value="UPF0102 PROTEIN YRAN"/>
    <property type="match status" value="1"/>
</dbReference>
<gene>
    <name evidence="1" type="ORF">MNBD_ALPHA12-693</name>
</gene>
<dbReference type="NCBIfam" id="NF009151">
    <property type="entry name" value="PRK12497.1-5"/>
    <property type="match status" value="1"/>
</dbReference>